<accession>A0A0C9Z8L5</accession>
<feature type="non-terminal residue" evidence="1">
    <location>
        <position position="60"/>
    </location>
</feature>
<organism evidence="1 2">
    <name type="scientific">Pisolithus microcarpus 441</name>
    <dbReference type="NCBI Taxonomy" id="765257"/>
    <lineage>
        <taxon>Eukaryota</taxon>
        <taxon>Fungi</taxon>
        <taxon>Dikarya</taxon>
        <taxon>Basidiomycota</taxon>
        <taxon>Agaricomycotina</taxon>
        <taxon>Agaricomycetes</taxon>
        <taxon>Agaricomycetidae</taxon>
        <taxon>Boletales</taxon>
        <taxon>Sclerodermatineae</taxon>
        <taxon>Pisolithaceae</taxon>
        <taxon>Pisolithus</taxon>
    </lineage>
</organism>
<proteinExistence type="predicted"/>
<evidence type="ECO:0000313" key="1">
    <source>
        <dbReference type="EMBL" id="KIK22364.1"/>
    </source>
</evidence>
<reference evidence="2" key="2">
    <citation type="submission" date="2015-01" db="EMBL/GenBank/DDBJ databases">
        <title>Evolutionary Origins and Diversification of the Mycorrhizal Mutualists.</title>
        <authorList>
            <consortium name="DOE Joint Genome Institute"/>
            <consortium name="Mycorrhizal Genomics Consortium"/>
            <person name="Kohler A."/>
            <person name="Kuo A."/>
            <person name="Nagy L.G."/>
            <person name="Floudas D."/>
            <person name="Copeland A."/>
            <person name="Barry K.W."/>
            <person name="Cichocki N."/>
            <person name="Veneault-Fourrey C."/>
            <person name="LaButti K."/>
            <person name="Lindquist E.A."/>
            <person name="Lipzen A."/>
            <person name="Lundell T."/>
            <person name="Morin E."/>
            <person name="Murat C."/>
            <person name="Riley R."/>
            <person name="Ohm R."/>
            <person name="Sun H."/>
            <person name="Tunlid A."/>
            <person name="Henrissat B."/>
            <person name="Grigoriev I.V."/>
            <person name="Hibbett D.S."/>
            <person name="Martin F."/>
        </authorList>
    </citation>
    <scope>NUCLEOTIDE SEQUENCE [LARGE SCALE GENOMIC DNA]</scope>
    <source>
        <strain evidence="2">441</strain>
    </source>
</reference>
<sequence length="60" mass="7065">MLGFPFIGSPNSIPTTLSRKIFLLVRTRTWCQHAARPAVYLYYFREARLLARLVLLYYSI</sequence>
<dbReference type="Proteomes" id="UP000054018">
    <property type="component" value="Unassembled WGS sequence"/>
</dbReference>
<evidence type="ECO:0000313" key="2">
    <source>
        <dbReference type="Proteomes" id="UP000054018"/>
    </source>
</evidence>
<gene>
    <name evidence="1" type="ORF">PISMIDRAFT_680391</name>
</gene>
<name>A0A0C9Z8L5_9AGAM</name>
<keyword evidence="2" id="KW-1185">Reference proteome</keyword>
<dbReference type="HOGENOM" id="CLU_2948242_0_0_1"/>
<dbReference type="EMBL" id="KN833740">
    <property type="protein sequence ID" value="KIK22364.1"/>
    <property type="molecule type" value="Genomic_DNA"/>
</dbReference>
<protein>
    <submittedName>
        <fullName evidence="1">Uncharacterized protein</fullName>
    </submittedName>
</protein>
<dbReference type="AlphaFoldDB" id="A0A0C9Z8L5"/>
<reference evidence="1 2" key="1">
    <citation type="submission" date="2014-04" db="EMBL/GenBank/DDBJ databases">
        <authorList>
            <consortium name="DOE Joint Genome Institute"/>
            <person name="Kuo A."/>
            <person name="Kohler A."/>
            <person name="Costa M.D."/>
            <person name="Nagy L.G."/>
            <person name="Floudas D."/>
            <person name="Copeland A."/>
            <person name="Barry K.W."/>
            <person name="Cichocki N."/>
            <person name="Veneault-Fourrey C."/>
            <person name="LaButti K."/>
            <person name="Lindquist E.A."/>
            <person name="Lipzen A."/>
            <person name="Lundell T."/>
            <person name="Morin E."/>
            <person name="Murat C."/>
            <person name="Sun H."/>
            <person name="Tunlid A."/>
            <person name="Henrissat B."/>
            <person name="Grigoriev I.V."/>
            <person name="Hibbett D.S."/>
            <person name="Martin F."/>
            <person name="Nordberg H.P."/>
            <person name="Cantor M.N."/>
            <person name="Hua S.X."/>
        </authorList>
    </citation>
    <scope>NUCLEOTIDE SEQUENCE [LARGE SCALE GENOMIC DNA]</scope>
    <source>
        <strain evidence="1 2">441</strain>
    </source>
</reference>